<evidence type="ECO:0000259" key="1">
    <source>
        <dbReference type="Pfam" id="PF00462"/>
    </source>
</evidence>
<protein>
    <recommendedName>
        <fullName evidence="1">Glutaredoxin domain-containing protein</fullName>
    </recommendedName>
</protein>
<evidence type="ECO:0000313" key="2">
    <source>
        <dbReference type="EMBL" id="SER37920.1"/>
    </source>
</evidence>
<gene>
    <name evidence="2" type="ORF">SAMN04487944_103251</name>
</gene>
<dbReference type="InterPro" id="IPR036249">
    <property type="entry name" value="Thioredoxin-like_sf"/>
</dbReference>
<dbReference type="AlphaFoldDB" id="A0A1H9NPK9"/>
<keyword evidence="3" id="KW-1185">Reference proteome</keyword>
<organism evidence="2 3">
    <name type="scientific">Gracilibacillus ureilyticus</name>
    <dbReference type="NCBI Taxonomy" id="531814"/>
    <lineage>
        <taxon>Bacteria</taxon>
        <taxon>Bacillati</taxon>
        <taxon>Bacillota</taxon>
        <taxon>Bacilli</taxon>
        <taxon>Bacillales</taxon>
        <taxon>Bacillaceae</taxon>
        <taxon>Gracilibacillus</taxon>
    </lineage>
</organism>
<dbReference type="RefSeq" id="WP_089739868.1">
    <property type="nucleotide sequence ID" value="NZ_FOGL01000003.1"/>
</dbReference>
<dbReference type="SUPFAM" id="SSF52833">
    <property type="entry name" value="Thioredoxin-like"/>
    <property type="match status" value="1"/>
</dbReference>
<name>A0A1H9NPK9_9BACI</name>
<dbReference type="Gene3D" id="3.40.30.10">
    <property type="entry name" value="Glutaredoxin"/>
    <property type="match status" value="1"/>
</dbReference>
<dbReference type="Pfam" id="PF00462">
    <property type="entry name" value="Glutaredoxin"/>
    <property type="match status" value="1"/>
</dbReference>
<dbReference type="Proteomes" id="UP000199687">
    <property type="component" value="Unassembled WGS sequence"/>
</dbReference>
<dbReference type="STRING" id="531814.SAMN04487944_103251"/>
<reference evidence="2 3" key="1">
    <citation type="submission" date="2016-10" db="EMBL/GenBank/DDBJ databases">
        <authorList>
            <person name="de Groot N.N."/>
        </authorList>
    </citation>
    <scope>NUCLEOTIDE SEQUENCE [LARGE SCALE GENOMIC DNA]</scope>
    <source>
        <strain evidence="2 3">CGMCC 1.7727</strain>
    </source>
</reference>
<accession>A0A1H9NPK9</accession>
<dbReference type="CDD" id="cd02976">
    <property type="entry name" value="NrdH"/>
    <property type="match status" value="1"/>
</dbReference>
<feature type="domain" description="Glutaredoxin" evidence="1">
    <location>
        <begin position="6"/>
        <end position="57"/>
    </location>
</feature>
<dbReference type="EMBL" id="FOGL01000003">
    <property type="protein sequence ID" value="SER37920.1"/>
    <property type="molecule type" value="Genomic_DNA"/>
</dbReference>
<sequence>MNQREVQVYISSNCKECDDLLHFLDKKNVKYISKNTSRNKSYLKEIQEENVYVTPVVKAYGNWILGFQEDQLSDVLGL</sequence>
<dbReference type="InterPro" id="IPR002109">
    <property type="entry name" value="Glutaredoxin"/>
</dbReference>
<proteinExistence type="predicted"/>
<evidence type="ECO:0000313" key="3">
    <source>
        <dbReference type="Proteomes" id="UP000199687"/>
    </source>
</evidence>
<dbReference type="OrthoDB" id="9795531at2"/>